<name>A0A511RGZ6_9DEIN</name>
<comment type="subcellular location">
    <subcellularLocation>
        <location evidence="7">Cytoplasm</location>
    </subcellularLocation>
</comment>
<dbReference type="GO" id="GO:0005524">
    <property type="term" value="F:ATP binding"/>
    <property type="evidence" value="ECO:0007669"/>
    <property type="project" value="UniProtKB-UniRule"/>
</dbReference>
<comment type="catalytic activity">
    <reaction evidence="7">
        <text>shikimate + ATP = 3-phosphoshikimate + ADP + H(+)</text>
        <dbReference type="Rhea" id="RHEA:13121"/>
        <dbReference type="ChEBI" id="CHEBI:15378"/>
        <dbReference type="ChEBI" id="CHEBI:30616"/>
        <dbReference type="ChEBI" id="CHEBI:36208"/>
        <dbReference type="ChEBI" id="CHEBI:145989"/>
        <dbReference type="ChEBI" id="CHEBI:456216"/>
        <dbReference type="EC" id="2.7.1.71"/>
    </reaction>
</comment>
<dbReference type="UniPathway" id="UPA00053">
    <property type="reaction ID" value="UER00088"/>
</dbReference>
<dbReference type="RefSeq" id="WP_147145253.1">
    <property type="nucleotide sequence ID" value="NZ_BJXN01000002.1"/>
</dbReference>
<dbReference type="Pfam" id="PF01202">
    <property type="entry name" value="SKI"/>
    <property type="match status" value="1"/>
</dbReference>
<accession>A0A511RGZ6</accession>
<evidence type="ECO:0000256" key="3">
    <source>
        <dbReference type="ARBA" id="ARBA00022741"/>
    </source>
</evidence>
<dbReference type="Proteomes" id="UP000321827">
    <property type="component" value="Unassembled WGS sequence"/>
</dbReference>
<dbReference type="GO" id="GO:0008652">
    <property type="term" value="P:amino acid biosynthetic process"/>
    <property type="evidence" value="ECO:0007669"/>
    <property type="project" value="UniProtKB-KW"/>
</dbReference>
<comment type="function">
    <text evidence="7">Catalyzes the specific phosphorylation of the 3-hydroxyl group of shikimic acid using ATP as a cosubstrate.</text>
</comment>
<evidence type="ECO:0000256" key="7">
    <source>
        <dbReference type="HAMAP-Rule" id="MF_00109"/>
    </source>
</evidence>
<feature type="binding site" evidence="7">
    <location>
        <position position="162"/>
    </location>
    <ligand>
        <name>ATP</name>
        <dbReference type="ChEBI" id="CHEBI:30616"/>
    </ligand>
</feature>
<feature type="binding site" evidence="7">
    <location>
        <position position="24"/>
    </location>
    <ligand>
        <name>Mg(2+)</name>
        <dbReference type="ChEBI" id="CHEBI:18420"/>
    </ligand>
</feature>
<reference evidence="8 9" key="1">
    <citation type="submission" date="2019-07" db="EMBL/GenBank/DDBJ databases">
        <title>Whole genome shotgun sequence of Oceanithermus desulfurans NBRC 100063.</title>
        <authorList>
            <person name="Hosoyama A."/>
            <person name="Uohara A."/>
            <person name="Ohji S."/>
            <person name="Ichikawa N."/>
        </authorList>
    </citation>
    <scope>NUCLEOTIDE SEQUENCE [LARGE SCALE GENOMIC DNA]</scope>
    <source>
        <strain evidence="8 9">NBRC 100063</strain>
    </source>
</reference>
<dbReference type="NCBIfam" id="NF010554">
    <property type="entry name" value="PRK13948.1"/>
    <property type="match status" value="1"/>
</dbReference>
<dbReference type="PANTHER" id="PTHR21087:SF16">
    <property type="entry name" value="SHIKIMATE KINASE 1, CHLOROPLASTIC"/>
    <property type="match status" value="1"/>
</dbReference>
<comment type="cofactor">
    <cofactor evidence="7">
        <name>Mg(2+)</name>
        <dbReference type="ChEBI" id="CHEBI:18420"/>
    </cofactor>
    <text evidence="7">Binds 1 Mg(2+) ion per subunit.</text>
</comment>
<dbReference type="AlphaFoldDB" id="A0A511RGZ6"/>
<dbReference type="InterPro" id="IPR000623">
    <property type="entry name" value="Shikimate_kinase/TSH1"/>
</dbReference>
<keyword evidence="7" id="KW-0479">Metal-binding</keyword>
<dbReference type="EMBL" id="BJXN01000002">
    <property type="protein sequence ID" value="GEM88944.1"/>
    <property type="molecule type" value="Genomic_DNA"/>
</dbReference>
<keyword evidence="5 7" id="KW-0067">ATP-binding</keyword>
<feature type="binding site" evidence="7">
    <location>
        <position position="42"/>
    </location>
    <ligand>
        <name>substrate</name>
    </ligand>
</feature>
<evidence type="ECO:0000256" key="1">
    <source>
        <dbReference type="ARBA" id="ARBA00022605"/>
    </source>
</evidence>
<organism evidence="8 9">
    <name type="scientific">Oceanithermus desulfurans NBRC 100063</name>
    <dbReference type="NCBI Taxonomy" id="1227550"/>
    <lineage>
        <taxon>Bacteria</taxon>
        <taxon>Thermotogati</taxon>
        <taxon>Deinococcota</taxon>
        <taxon>Deinococci</taxon>
        <taxon>Thermales</taxon>
        <taxon>Thermaceae</taxon>
        <taxon>Oceanithermus</taxon>
    </lineage>
</organism>
<dbReference type="HAMAP" id="MF_00109">
    <property type="entry name" value="Shikimate_kinase"/>
    <property type="match status" value="1"/>
</dbReference>
<comment type="pathway">
    <text evidence="7">Metabolic intermediate biosynthesis; chorismate biosynthesis; chorismate from D-erythrose 4-phosphate and phosphoenolpyruvate: step 5/7.</text>
</comment>
<comment type="caution">
    <text evidence="8">The sequence shown here is derived from an EMBL/GenBank/DDBJ whole genome shotgun (WGS) entry which is preliminary data.</text>
</comment>
<dbReference type="CDD" id="cd00464">
    <property type="entry name" value="SK"/>
    <property type="match status" value="1"/>
</dbReference>
<keyword evidence="2 7" id="KW-0808">Transferase</keyword>
<dbReference type="Gene3D" id="3.40.50.300">
    <property type="entry name" value="P-loop containing nucleotide triphosphate hydrolases"/>
    <property type="match status" value="1"/>
</dbReference>
<dbReference type="InterPro" id="IPR031322">
    <property type="entry name" value="Shikimate/glucono_kinase"/>
</dbReference>
<keyword evidence="3 7" id="KW-0547">Nucleotide-binding</keyword>
<dbReference type="PANTHER" id="PTHR21087">
    <property type="entry name" value="SHIKIMATE KINASE"/>
    <property type="match status" value="1"/>
</dbReference>
<keyword evidence="6 7" id="KW-0057">Aromatic amino acid biosynthesis</keyword>
<gene>
    <name evidence="7 8" type="primary">aroK</name>
    <name evidence="8" type="ORF">ODE01S_03780</name>
</gene>
<dbReference type="GO" id="GO:0000287">
    <property type="term" value="F:magnesium ion binding"/>
    <property type="evidence" value="ECO:0007669"/>
    <property type="project" value="UniProtKB-UniRule"/>
</dbReference>
<dbReference type="OrthoDB" id="9800332at2"/>
<keyword evidence="1 7" id="KW-0028">Amino-acid biosynthesis</keyword>
<evidence type="ECO:0000313" key="9">
    <source>
        <dbReference type="Proteomes" id="UP000321827"/>
    </source>
</evidence>
<keyword evidence="4 7" id="KW-0418">Kinase</keyword>
<protein>
    <recommendedName>
        <fullName evidence="7">Shikimate kinase</fullName>
        <shortName evidence="7">SK</shortName>
        <ecNumber evidence="7">2.7.1.71</ecNumber>
    </recommendedName>
</protein>
<feature type="binding site" evidence="7">
    <location>
        <position position="146"/>
    </location>
    <ligand>
        <name>substrate</name>
    </ligand>
</feature>
<feature type="binding site" evidence="7">
    <location>
        <position position="66"/>
    </location>
    <ligand>
        <name>substrate</name>
    </ligand>
</feature>
<keyword evidence="7" id="KW-0963">Cytoplasm</keyword>
<dbReference type="SUPFAM" id="SSF52540">
    <property type="entry name" value="P-loop containing nucleoside triphosphate hydrolases"/>
    <property type="match status" value="1"/>
</dbReference>
<dbReference type="GO" id="GO:0009073">
    <property type="term" value="P:aromatic amino acid family biosynthetic process"/>
    <property type="evidence" value="ECO:0007669"/>
    <property type="project" value="UniProtKB-KW"/>
</dbReference>
<dbReference type="PRINTS" id="PR01100">
    <property type="entry name" value="SHIKIMTKNASE"/>
</dbReference>
<dbReference type="GO" id="GO:0005829">
    <property type="term" value="C:cytosol"/>
    <property type="evidence" value="ECO:0007669"/>
    <property type="project" value="TreeGrafter"/>
</dbReference>
<keyword evidence="7" id="KW-0460">Magnesium</keyword>
<feature type="binding site" evidence="7">
    <location>
        <position position="127"/>
    </location>
    <ligand>
        <name>ATP</name>
        <dbReference type="ChEBI" id="CHEBI:30616"/>
    </ligand>
</feature>
<evidence type="ECO:0000256" key="6">
    <source>
        <dbReference type="ARBA" id="ARBA00023141"/>
    </source>
</evidence>
<dbReference type="GO" id="GO:0004765">
    <property type="term" value="F:shikimate kinase activity"/>
    <property type="evidence" value="ECO:0007669"/>
    <property type="project" value="UniProtKB-UniRule"/>
</dbReference>
<dbReference type="InterPro" id="IPR027417">
    <property type="entry name" value="P-loop_NTPase"/>
</dbReference>
<sequence length="186" mass="21261">MTRIDLPRPTTWVTLTGFMGVGKTRIGRELAQELMLHFVDLDRYIERQTGLSVADIFRYIGEAAFREMEAEAVRELVQRDHLVLSLGGGTYTNPENRRLLLERGPVVALWASPETIHSRVLRKPGQRPLLSEGDALEKIRRLLAEREAVYREAHLHASTEGRPAREVVRELIEKLWELEASGREPS</sequence>
<evidence type="ECO:0000313" key="8">
    <source>
        <dbReference type="EMBL" id="GEM88944.1"/>
    </source>
</evidence>
<feature type="binding site" evidence="7">
    <location>
        <begin position="20"/>
        <end position="25"/>
    </location>
    <ligand>
        <name>ATP</name>
        <dbReference type="ChEBI" id="CHEBI:30616"/>
    </ligand>
</feature>
<dbReference type="GO" id="GO:0009423">
    <property type="term" value="P:chorismate biosynthetic process"/>
    <property type="evidence" value="ECO:0007669"/>
    <property type="project" value="UniProtKB-UniRule"/>
</dbReference>
<evidence type="ECO:0000256" key="2">
    <source>
        <dbReference type="ARBA" id="ARBA00022679"/>
    </source>
</evidence>
<comment type="similarity">
    <text evidence="7">Belongs to the shikimate kinase family.</text>
</comment>
<dbReference type="EC" id="2.7.1.71" evidence="7"/>
<comment type="subunit">
    <text evidence="7">Monomer.</text>
</comment>
<feature type="binding site" evidence="7">
    <location>
        <position position="88"/>
    </location>
    <ligand>
        <name>substrate</name>
    </ligand>
</feature>
<evidence type="ECO:0000256" key="4">
    <source>
        <dbReference type="ARBA" id="ARBA00022777"/>
    </source>
</evidence>
<proteinExistence type="inferred from homology"/>
<evidence type="ECO:0000256" key="5">
    <source>
        <dbReference type="ARBA" id="ARBA00022840"/>
    </source>
</evidence>